<dbReference type="AlphaFoldDB" id="A0A1Q8YIG8"/>
<sequence>MNILPPAAPALVPGAATLAQEGLAAAIPHLVAKCVSATYLDLPKTKQLPDLGSLSSGVG</sequence>
<organism evidence="1 2">
    <name type="scientific">Rhodoferax antarcticus ANT.BR</name>
    <dbReference type="NCBI Taxonomy" id="1111071"/>
    <lineage>
        <taxon>Bacteria</taxon>
        <taxon>Pseudomonadati</taxon>
        <taxon>Pseudomonadota</taxon>
        <taxon>Betaproteobacteria</taxon>
        <taxon>Burkholderiales</taxon>
        <taxon>Comamonadaceae</taxon>
        <taxon>Rhodoferax</taxon>
    </lineage>
</organism>
<comment type="caution">
    <text evidence="1">The sequence shown here is derived from an EMBL/GenBank/DDBJ whole genome shotgun (WGS) entry which is preliminary data.</text>
</comment>
<dbReference type="Proteomes" id="UP000185911">
    <property type="component" value="Unassembled WGS sequence"/>
</dbReference>
<dbReference type="EMBL" id="MSYM01000007">
    <property type="protein sequence ID" value="OLP07785.1"/>
    <property type="molecule type" value="Genomic_DNA"/>
</dbReference>
<proteinExistence type="predicted"/>
<accession>A0A1Q8YIG8</accession>
<gene>
    <name evidence="1" type="ORF">BLL52_0881</name>
</gene>
<evidence type="ECO:0000313" key="2">
    <source>
        <dbReference type="Proteomes" id="UP000185911"/>
    </source>
</evidence>
<keyword evidence="2" id="KW-1185">Reference proteome</keyword>
<protein>
    <submittedName>
        <fullName evidence="1">Uncharacterized protein</fullName>
    </submittedName>
</protein>
<reference evidence="1 2" key="1">
    <citation type="submission" date="2017-01" db="EMBL/GenBank/DDBJ databases">
        <title>Genome sequence of Rhodoferax antarcticus ANT.BR, a psychrophilic purple nonsulfur bacterium from an Antarctic microbial mat.</title>
        <authorList>
            <person name="Baker J."/>
            <person name="Riester C."/>
            <person name="Skinner B."/>
            <person name="Newell A."/>
            <person name="Swingley W."/>
            <person name="Madigan M."/>
            <person name="Jung D."/>
            <person name="Asao M."/>
            <person name="Chen M."/>
            <person name="Loughlin P."/>
            <person name="Pan H."/>
            <person name="Lin S."/>
            <person name="Li N."/>
            <person name="Shaw J."/>
            <person name="Prado M."/>
            <person name="Sherman C."/>
            <person name="Li X."/>
            <person name="Tang J."/>
            <person name="Blankenship R."/>
            <person name="Zhao T."/>
            <person name="Touchman J."/>
            <person name="Sattley M."/>
        </authorList>
    </citation>
    <scope>NUCLEOTIDE SEQUENCE [LARGE SCALE GENOMIC DNA]</scope>
    <source>
        <strain evidence="1 2">ANT.BR</strain>
    </source>
</reference>
<evidence type="ECO:0000313" key="1">
    <source>
        <dbReference type="EMBL" id="OLP07785.1"/>
    </source>
</evidence>
<name>A0A1Q8YIG8_9BURK</name>